<dbReference type="KEGG" id="clus:A9F13_03g01925"/>
<feature type="region of interest" description="Disordered" evidence="10">
    <location>
        <begin position="1"/>
        <end position="33"/>
    </location>
</feature>
<evidence type="ECO:0000313" key="12">
    <source>
        <dbReference type="Proteomes" id="UP000195602"/>
    </source>
</evidence>
<evidence type="ECO:0000256" key="4">
    <source>
        <dbReference type="ARBA" id="ARBA00022490"/>
    </source>
</evidence>
<dbReference type="GO" id="GO:0005737">
    <property type="term" value="C:cytoplasm"/>
    <property type="evidence" value="ECO:0007669"/>
    <property type="project" value="UniProtKB-SubCell"/>
</dbReference>
<comment type="subcellular location">
    <subcellularLocation>
        <location evidence="2">Cytoplasm</location>
    </subcellularLocation>
    <subcellularLocation>
        <location evidence="1">Nucleus</location>
    </subcellularLocation>
</comment>
<sequence length="341" mass="38130">MSFAFGFSGDDFDSDPLPTKEAPSTSQTAAVVSPPKLHSLSEITSTLHDVRLTFDNYTTPNGNIVYRRELFDIKHQVMSEEDEGEVHQILLGTAGAENDVDLRKNVYEGGFKSWECSYDLVDELERLGAAGDIRKFSSFLELGAGTALPTCYLLMMLFTKETAMRNVKLVLSDFNYEVLRLVCVPNLIIHWASTLAPEKLAEYMVPDIPLRNDELLLTPALLEEFSAQLNARNIEISFISGSWGPDFVTLAAGFGPDVILSSETIYSLDTLPIVLDTLLQLLKDKERYLALVAAKHYYFGVGGSIREFVDRLEACKPDTMKVDTIGHMGHLKRDIVRLHRK</sequence>
<comment type="similarity">
    <text evidence="9">Belongs to the methyltransferase superfamily. METTL18 family.</text>
</comment>
<evidence type="ECO:0000313" key="11">
    <source>
        <dbReference type="EMBL" id="OVF10055.1"/>
    </source>
</evidence>
<dbReference type="InterPro" id="IPR029063">
    <property type="entry name" value="SAM-dependent_MTases_sf"/>
</dbReference>
<protein>
    <recommendedName>
        <fullName evidence="3">protein-histidine N-methyltransferase</fullName>
        <ecNumber evidence="3">2.1.1.85</ecNumber>
    </recommendedName>
</protein>
<dbReference type="AlphaFoldDB" id="A0AA91T3L4"/>
<reference evidence="11 12" key="1">
    <citation type="submission" date="2017-04" db="EMBL/GenBank/DDBJ databases">
        <title>Draft genome of the yeast Clavispora lusitaniae type strain CBS 6936.</title>
        <authorList>
            <person name="Durrens P."/>
            <person name="Klopp C."/>
            <person name="Biteau N."/>
            <person name="Fitton-Ouhabi V."/>
            <person name="Dementhon K."/>
            <person name="Accoceberry I."/>
            <person name="Sherman D.J."/>
            <person name="Noel T."/>
        </authorList>
    </citation>
    <scope>NUCLEOTIDE SEQUENCE [LARGE SCALE GENOMIC DNA]</scope>
    <source>
        <strain evidence="11 12">CBS 6936</strain>
    </source>
</reference>
<dbReference type="PANTHER" id="PTHR14614:SF39">
    <property type="entry name" value="HISTIDINE PROTEIN METHYLTRANSFERASE 1 HOMOLOG"/>
    <property type="match status" value="1"/>
</dbReference>
<comment type="caution">
    <text evidence="11">The sequence shown here is derived from an EMBL/GenBank/DDBJ whole genome shotgun (WGS) entry which is preliminary data.</text>
</comment>
<dbReference type="InterPro" id="IPR019410">
    <property type="entry name" value="Methyltransf_16"/>
</dbReference>
<organism evidence="11 12">
    <name type="scientific">Clavispora lusitaniae</name>
    <name type="common">Candida lusitaniae</name>
    <dbReference type="NCBI Taxonomy" id="36911"/>
    <lineage>
        <taxon>Eukaryota</taxon>
        <taxon>Fungi</taxon>
        <taxon>Dikarya</taxon>
        <taxon>Ascomycota</taxon>
        <taxon>Saccharomycotina</taxon>
        <taxon>Pichiomycetes</taxon>
        <taxon>Metschnikowiaceae</taxon>
        <taxon>Clavispora</taxon>
    </lineage>
</organism>
<evidence type="ECO:0000256" key="6">
    <source>
        <dbReference type="ARBA" id="ARBA00022679"/>
    </source>
</evidence>
<evidence type="ECO:0000256" key="1">
    <source>
        <dbReference type="ARBA" id="ARBA00004123"/>
    </source>
</evidence>
<gene>
    <name evidence="11" type="ORF">A9F13_03g01925</name>
</gene>
<dbReference type="GO" id="GO:0000027">
    <property type="term" value="P:ribosomal large subunit assembly"/>
    <property type="evidence" value="ECO:0007669"/>
    <property type="project" value="EnsemblFungi"/>
</dbReference>
<keyword evidence="4" id="KW-0963">Cytoplasm</keyword>
<dbReference type="EMBL" id="LYUB02000003">
    <property type="protein sequence ID" value="OVF10055.1"/>
    <property type="molecule type" value="Genomic_DNA"/>
</dbReference>
<dbReference type="GO" id="GO:0018064">
    <property type="term" value="F:protein-L-histidine N-tele-methyltransferase activity"/>
    <property type="evidence" value="ECO:0007669"/>
    <property type="project" value="UniProtKB-EC"/>
</dbReference>
<dbReference type="GO" id="GO:0005634">
    <property type="term" value="C:nucleus"/>
    <property type="evidence" value="ECO:0007669"/>
    <property type="project" value="UniProtKB-SubCell"/>
</dbReference>
<evidence type="ECO:0000256" key="10">
    <source>
        <dbReference type="SAM" id="MobiDB-lite"/>
    </source>
</evidence>
<dbReference type="GO" id="GO:0032259">
    <property type="term" value="P:methylation"/>
    <property type="evidence" value="ECO:0007669"/>
    <property type="project" value="UniProtKB-KW"/>
</dbReference>
<evidence type="ECO:0000256" key="7">
    <source>
        <dbReference type="ARBA" id="ARBA00022691"/>
    </source>
</evidence>
<dbReference type="Gene3D" id="3.40.50.150">
    <property type="entry name" value="Vaccinia Virus protein VP39"/>
    <property type="match status" value="1"/>
</dbReference>
<name>A0AA91T3L4_CLALS</name>
<evidence type="ECO:0000256" key="5">
    <source>
        <dbReference type="ARBA" id="ARBA00022603"/>
    </source>
</evidence>
<evidence type="ECO:0000256" key="8">
    <source>
        <dbReference type="ARBA" id="ARBA00023242"/>
    </source>
</evidence>
<keyword evidence="7" id="KW-0949">S-adenosyl-L-methionine</keyword>
<keyword evidence="6" id="KW-0808">Transferase</keyword>
<evidence type="ECO:0000256" key="3">
    <source>
        <dbReference type="ARBA" id="ARBA00012533"/>
    </source>
</evidence>
<dbReference type="OMA" id="ADVKFQM"/>
<evidence type="ECO:0000256" key="9">
    <source>
        <dbReference type="ARBA" id="ARBA00038126"/>
    </source>
</evidence>
<dbReference type="GO" id="GO:0045903">
    <property type="term" value="P:positive regulation of translational fidelity"/>
    <property type="evidence" value="ECO:0007669"/>
    <property type="project" value="EnsemblFungi"/>
</dbReference>
<keyword evidence="5 11" id="KW-0489">Methyltransferase</keyword>
<proteinExistence type="inferred from homology"/>
<dbReference type="EC" id="2.1.1.85" evidence="3"/>
<evidence type="ECO:0000256" key="2">
    <source>
        <dbReference type="ARBA" id="ARBA00004496"/>
    </source>
</evidence>
<dbReference type="Proteomes" id="UP000195602">
    <property type="component" value="Unassembled WGS sequence"/>
</dbReference>
<accession>A0AA91T3L4</accession>
<dbReference type="PANTHER" id="PTHR14614">
    <property type="entry name" value="HEPATOCELLULAR CARCINOMA-ASSOCIATED ANTIGEN"/>
    <property type="match status" value="1"/>
</dbReference>
<keyword evidence="8" id="KW-0539">Nucleus</keyword>